<keyword evidence="3" id="KW-1185">Reference proteome</keyword>
<dbReference type="EnsemblPlants" id="OMERI09G00760.1">
    <property type="protein sequence ID" value="OMERI09G00760.1"/>
    <property type="gene ID" value="OMERI09G00760"/>
</dbReference>
<reference evidence="2" key="1">
    <citation type="submission" date="2015-04" db="UniProtKB">
        <authorList>
            <consortium name="EnsemblPlants"/>
        </authorList>
    </citation>
    <scope>IDENTIFICATION</scope>
</reference>
<feature type="compositionally biased region" description="Polar residues" evidence="1">
    <location>
        <begin position="1"/>
        <end position="18"/>
    </location>
</feature>
<evidence type="ECO:0000313" key="3">
    <source>
        <dbReference type="Proteomes" id="UP000008021"/>
    </source>
</evidence>
<organism evidence="2">
    <name type="scientific">Oryza meridionalis</name>
    <dbReference type="NCBI Taxonomy" id="40149"/>
    <lineage>
        <taxon>Eukaryota</taxon>
        <taxon>Viridiplantae</taxon>
        <taxon>Streptophyta</taxon>
        <taxon>Embryophyta</taxon>
        <taxon>Tracheophyta</taxon>
        <taxon>Spermatophyta</taxon>
        <taxon>Magnoliopsida</taxon>
        <taxon>Liliopsida</taxon>
        <taxon>Poales</taxon>
        <taxon>Poaceae</taxon>
        <taxon>BOP clade</taxon>
        <taxon>Oryzoideae</taxon>
        <taxon>Oryzeae</taxon>
        <taxon>Oryzinae</taxon>
        <taxon>Oryza</taxon>
    </lineage>
</organism>
<evidence type="ECO:0000313" key="2">
    <source>
        <dbReference type="EnsemblPlants" id="OMERI09G00760.1"/>
    </source>
</evidence>
<dbReference type="Proteomes" id="UP000008021">
    <property type="component" value="Chromosome 9"/>
</dbReference>
<evidence type="ECO:0000256" key="1">
    <source>
        <dbReference type="SAM" id="MobiDB-lite"/>
    </source>
</evidence>
<dbReference type="Gramene" id="OMERI09G00760.1">
    <property type="protein sequence ID" value="OMERI09G00760.1"/>
    <property type="gene ID" value="OMERI09G00760"/>
</dbReference>
<accession>A0A0E0EPH8</accession>
<feature type="region of interest" description="Disordered" evidence="1">
    <location>
        <begin position="1"/>
        <end position="86"/>
    </location>
</feature>
<name>A0A0E0EPH8_9ORYZ</name>
<dbReference type="AlphaFoldDB" id="A0A0E0EPH8"/>
<protein>
    <submittedName>
        <fullName evidence="2">Uncharacterized protein</fullName>
    </submittedName>
</protein>
<dbReference type="HOGENOM" id="CLU_2501760_0_0_1"/>
<reference evidence="2" key="2">
    <citation type="submission" date="2018-05" db="EMBL/GenBank/DDBJ databases">
        <title>OmerRS3 (Oryza meridionalis Reference Sequence Version 3).</title>
        <authorList>
            <person name="Zhang J."/>
            <person name="Kudrna D."/>
            <person name="Lee S."/>
            <person name="Talag J."/>
            <person name="Welchert J."/>
            <person name="Wing R.A."/>
        </authorList>
    </citation>
    <scope>NUCLEOTIDE SEQUENCE [LARGE SCALE GENOMIC DNA]</scope>
    <source>
        <strain evidence="2">cv. OR44</strain>
    </source>
</reference>
<sequence length="86" mass="9384">MSMSPSLAPSLDATPTSASRRRPDNCVFIVGGNIDNDEDRRSRSTAVRHRLAPASRGTVARDRDGRAAPMHGTEPATWRRCVGPQR</sequence>
<proteinExistence type="predicted"/>